<evidence type="ECO:0000256" key="2">
    <source>
        <dbReference type="SAM" id="Phobius"/>
    </source>
</evidence>
<dbReference type="InterPro" id="IPR010982">
    <property type="entry name" value="Lambda_DNA-bd_dom_sf"/>
</dbReference>
<organism evidence="3 4">
    <name type="scientific">Kineosporia corallincola</name>
    <dbReference type="NCBI Taxonomy" id="2835133"/>
    <lineage>
        <taxon>Bacteria</taxon>
        <taxon>Bacillati</taxon>
        <taxon>Actinomycetota</taxon>
        <taxon>Actinomycetes</taxon>
        <taxon>Kineosporiales</taxon>
        <taxon>Kineosporiaceae</taxon>
        <taxon>Kineosporia</taxon>
    </lineage>
</organism>
<evidence type="ECO:0000256" key="1">
    <source>
        <dbReference type="SAM" id="MobiDB-lite"/>
    </source>
</evidence>
<sequence>MSDDQQVPGAGQDPHDPAAATTPEQFIRALASRRLAAGDSYRTLQTRTGIPVSTLNDTLTGRRKPRGPVVHQLIDAYAADPHQAERWLGTWTSLLVHEAAGAPAPPPSASQVTAPRVDDESPVPSTTTSHRSTGGTRAWVLVGVTTLLVVLVAGLLWQVAVTGEETARTPGARIGADVEGTSIQVFNVEKPCRSQHIRECALSLSRSPWNPTGEENVAGRVWHDDQLITDCVISDGRLITDETGVSSHRWYHVKAPAGGVIGWLPAVRTRSDQDVPPCRTPQPSPSVP</sequence>
<dbReference type="InterPro" id="IPR001387">
    <property type="entry name" value="Cro/C1-type_HTH"/>
</dbReference>
<feature type="transmembrane region" description="Helical" evidence="2">
    <location>
        <begin position="138"/>
        <end position="160"/>
    </location>
</feature>
<evidence type="ECO:0000313" key="4">
    <source>
        <dbReference type="Proteomes" id="UP001197247"/>
    </source>
</evidence>
<dbReference type="Proteomes" id="UP001197247">
    <property type="component" value="Unassembled WGS sequence"/>
</dbReference>
<keyword evidence="4" id="KW-1185">Reference proteome</keyword>
<dbReference type="Pfam" id="PF13560">
    <property type="entry name" value="HTH_31"/>
    <property type="match status" value="1"/>
</dbReference>
<dbReference type="CDD" id="cd00093">
    <property type="entry name" value="HTH_XRE"/>
    <property type="match status" value="1"/>
</dbReference>
<dbReference type="EMBL" id="JAHBAY010000010">
    <property type="protein sequence ID" value="MBT0772060.1"/>
    <property type="molecule type" value="Genomic_DNA"/>
</dbReference>
<comment type="caution">
    <text evidence="3">The sequence shown here is derived from an EMBL/GenBank/DDBJ whole genome shotgun (WGS) entry which is preliminary data.</text>
</comment>
<reference evidence="3 4" key="1">
    <citation type="submission" date="2021-05" db="EMBL/GenBank/DDBJ databases">
        <title>Kineosporia and Streptomyces sp. nov. two new marine actinobacteria isolated from Coral.</title>
        <authorList>
            <person name="Buangrab K."/>
            <person name="Sutthacheep M."/>
            <person name="Yeemin T."/>
            <person name="Harunari E."/>
            <person name="Igarashi Y."/>
            <person name="Kanchanasin P."/>
            <person name="Tanasupawat S."/>
            <person name="Phongsopitanun W."/>
        </authorList>
    </citation>
    <scope>NUCLEOTIDE SEQUENCE [LARGE SCALE GENOMIC DNA]</scope>
    <source>
        <strain evidence="3 4">J2-2</strain>
    </source>
</reference>
<name>A0ABS5TM28_9ACTN</name>
<dbReference type="SUPFAM" id="SSF47413">
    <property type="entry name" value="lambda repressor-like DNA-binding domains"/>
    <property type="match status" value="1"/>
</dbReference>
<feature type="region of interest" description="Disordered" evidence="1">
    <location>
        <begin position="1"/>
        <end position="22"/>
    </location>
</feature>
<keyword evidence="2" id="KW-1133">Transmembrane helix</keyword>
<gene>
    <name evidence="3" type="ORF">KIH74_24165</name>
</gene>
<protein>
    <submittedName>
        <fullName evidence="3">Helix-turn-helix domain-containing protein</fullName>
    </submittedName>
</protein>
<keyword evidence="2" id="KW-0812">Transmembrane</keyword>
<accession>A0ABS5TM28</accession>
<dbReference type="RefSeq" id="WP_214158417.1">
    <property type="nucleotide sequence ID" value="NZ_JAHBAY010000010.1"/>
</dbReference>
<evidence type="ECO:0000313" key="3">
    <source>
        <dbReference type="EMBL" id="MBT0772060.1"/>
    </source>
</evidence>
<keyword evidence="2" id="KW-0472">Membrane</keyword>
<proteinExistence type="predicted"/>
<feature type="region of interest" description="Disordered" evidence="1">
    <location>
        <begin position="100"/>
        <end position="133"/>
    </location>
</feature>